<comment type="caution">
    <text evidence="3">The sequence shown here is derived from an EMBL/GenBank/DDBJ whole genome shotgun (WGS) entry which is preliminary data.</text>
</comment>
<reference evidence="3" key="2">
    <citation type="journal article" date="2023" name="Commun. Biol.">
        <title>Intrasexual cuticular hydrocarbon dimorphism in a wasp sheds light on hydrocarbon biosynthesis genes in Hymenoptera.</title>
        <authorList>
            <person name="Moris V.C."/>
            <person name="Podsiadlowski L."/>
            <person name="Martin S."/>
            <person name="Oeyen J.P."/>
            <person name="Donath A."/>
            <person name="Petersen M."/>
            <person name="Wilbrandt J."/>
            <person name="Misof B."/>
            <person name="Liedtke D."/>
            <person name="Thamm M."/>
            <person name="Scheiner R."/>
            <person name="Schmitt T."/>
            <person name="Niehuis O."/>
        </authorList>
    </citation>
    <scope>NUCLEOTIDE SEQUENCE</scope>
    <source>
        <strain evidence="3">GBR_01_08_01A</strain>
    </source>
</reference>
<keyword evidence="4" id="KW-1185">Reference proteome</keyword>
<dbReference type="GO" id="GO:0005230">
    <property type="term" value="F:extracellular ligand-gated monoatomic ion channel activity"/>
    <property type="evidence" value="ECO:0007669"/>
    <property type="project" value="InterPro"/>
</dbReference>
<dbReference type="EMBL" id="JAIFRP010000012">
    <property type="protein sequence ID" value="KAK2586536.1"/>
    <property type="molecule type" value="Genomic_DNA"/>
</dbReference>
<evidence type="ECO:0000256" key="1">
    <source>
        <dbReference type="SAM" id="SignalP"/>
    </source>
</evidence>
<feature type="chain" id="PRO_5042292774" description="Neurotransmitter-gated ion-channel ligand-binding domain-containing protein" evidence="1">
    <location>
        <begin position="26"/>
        <end position="134"/>
    </location>
</feature>
<dbReference type="InterPro" id="IPR006202">
    <property type="entry name" value="Neur_chan_lig-bd"/>
</dbReference>
<dbReference type="Gene3D" id="2.70.170.10">
    <property type="entry name" value="Neurotransmitter-gated ion-channel ligand-binding domain"/>
    <property type="match status" value="1"/>
</dbReference>
<dbReference type="Proteomes" id="UP001258017">
    <property type="component" value="Unassembled WGS sequence"/>
</dbReference>
<dbReference type="SUPFAM" id="SSF63712">
    <property type="entry name" value="Nicotinic receptor ligand binding domain-like"/>
    <property type="match status" value="1"/>
</dbReference>
<evidence type="ECO:0000313" key="3">
    <source>
        <dbReference type="EMBL" id="KAK2586536.1"/>
    </source>
</evidence>
<name>A0AAD9RWH2_9HYME</name>
<evidence type="ECO:0000313" key="4">
    <source>
        <dbReference type="Proteomes" id="UP001258017"/>
    </source>
</evidence>
<reference evidence="3" key="1">
    <citation type="submission" date="2021-08" db="EMBL/GenBank/DDBJ databases">
        <authorList>
            <person name="Misof B."/>
            <person name="Oliver O."/>
            <person name="Podsiadlowski L."/>
            <person name="Donath A."/>
            <person name="Peters R."/>
            <person name="Mayer C."/>
            <person name="Rust J."/>
            <person name="Gunkel S."/>
            <person name="Lesny P."/>
            <person name="Martin S."/>
            <person name="Oeyen J.P."/>
            <person name="Petersen M."/>
            <person name="Panagiotis P."/>
            <person name="Wilbrandt J."/>
            <person name="Tanja T."/>
        </authorList>
    </citation>
    <scope>NUCLEOTIDE SEQUENCE</scope>
    <source>
        <strain evidence="3">GBR_01_08_01A</strain>
        <tissue evidence="3">Thorax + abdomen</tissue>
    </source>
</reference>
<sequence>MMPPIIGETLRVWFLSALVVHGAVAGNPDAKRLYDDLLSNYNKLVRPVVNTSDVLRVCIKLKLSQLIDVNLKNQIMTTNLWVEQTPETDEPCKNRRSTRTAPTTTPVLLKTLAQATASFIVRKAVKEERKTPLN</sequence>
<dbReference type="InterPro" id="IPR036734">
    <property type="entry name" value="Neur_chan_lig-bd_sf"/>
</dbReference>
<accession>A0AAD9RWH2</accession>
<keyword evidence="1" id="KW-0732">Signal</keyword>
<proteinExistence type="predicted"/>
<feature type="signal peptide" evidence="1">
    <location>
        <begin position="1"/>
        <end position="25"/>
    </location>
</feature>
<gene>
    <name evidence="3" type="ORF">KPH14_011428</name>
</gene>
<organism evidence="3 4">
    <name type="scientific">Odynerus spinipes</name>
    <dbReference type="NCBI Taxonomy" id="1348599"/>
    <lineage>
        <taxon>Eukaryota</taxon>
        <taxon>Metazoa</taxon>
        <taxon>Ecdysozoa</taxon>
        <taxon>Arthropoda</taxon>
        <taxon>Hexapoda</taxon>
        <taxon>Insecta</taxon>
        <taxon>Pterygota</taxon>
        <taxon>Neoptera</taxon>
        <taxon>Endopterygota</taxon>
        <taxon>Hymenoptera</taxon>
        <taxon>Apocrita</taxon>
        <taxon>Aculeata</taxon>
        <taxon>Vespoidea</taxon>
        <taxon>Vespidae</taxon>
        <taxon>Eumeninae</taxon>
        <taxon>Odynerus</taxon>
    </lineage>
</organism>
<protein>
    <recommendedName>
        <fullName evidence="2">Neurotransmitter-gated ion-channel ligand-binding domain-containing protein</fullName>
    </recommendedName>
</protein>
<dbReference type="Pfam" id="PF02931">
    <property type="entry name" value="Neur_chan_LBD"/>
    <property type="match status" value="1"/>
</dbReference>
<evidence type="ECO:0000259" key="2">
    <source>
        <dbReference type="Pfam" id="PF02931"/>
    </source>
</evidence>
<dbReference type="GO" id="GO:0016020">
    <property type="term" value="C:membrane"/>
    <property type="evidence" value="ECO:0007669"/>
    <property type="project" value="InterPro"/>
</dbReference>
<dbReference type="AlphaFoldDB" id="A0AAD9RWH2"/>
<feature type="domain" description="Neurotransmitter-gated ion-channel ligand-binding" evidence="2">
    <location>
        <begin position="31"/>
        <end position="85"/>
    </location>
</feature>